<keyword evidence="2" id="KW-1185">Reference proteome</keyword>
<dbReference type="RefSeq" id="WP_166008018.1">
    <property type="nucleotide sequence ID" value="NZ_CP049886.1"/>
</dbReference>
<reference evidence="1 2" key="1">
    <citation type="submission" date="2020-03" db="EMBL/GenBank/DDBJ databases">
        <title>Vagococcus sp. nov., isolated from beetles.</title>
        <authorList>
            <person name="Hyun D.-W."/>
            <person name="Bae J.-W."/>
        </authorList>
    </citation>
    <scope>NUCLEOTIDE SEQUENCE [LARGE SCALE GENOMIC DNA]</scope>
    <source>
        <strain evidence="1 2">HDW17A</strain>
    </source>
</reference>
<organism evidence="1 2">
    <name type="scientific">Vagococcus coleopterorum</name>
    <dbReference type="NCBI Taxonomy" id="2714946"/>
    <lineage>
        <taxon>Bacteria</taxon>
        <taxon>Bacillati</taxon>
        <taxon>Bacillota</taxon>
        <taxon>Bacilli</taxon>
        <taxon>Lactobacillales</taxon>
        <taxon>Enterococcaceae</taxon>
        <taxon>Vagococcus</taxon>
    </lineage>
</organism>
<evidence type="ECO:0000313" key="1">
    <source>
        <dbReference type="EMBL" id="QIL46630.1"/>
    </source>
</evidence>
<sequence>MGILDYFKKKKTLLGNHDLIKRALIIAEETKDPDELFSKIRNEVNIDFADGVLDKIPSDKEVKELIKLIKLKK</sequence>
<dbReference type="AlphaFoldDB" id="A0A6G8ANT2"/>
<gene>
    <name evidence="1" type="ORF">G7081_05835</name>
</gene>
<proteinExistence type="predicted"/>
<name>A0A6G8ANT2_9ENTE</name>
<accession>A0A6G8ANT2</accession>
<dbReference type="Proteomes" id="UP000500890">
    <property type="component" value="Chromosome"/>
</dbReference>
<dbReference type="KEGG" id="vah:G7081_05835"/>
<dbReference type="EMBL" id="CP049886">
    <property type="protein sequence ID" value="QIL46630.1"/>
    <property type="molecule type" value="Genomic_DNA"/>
</dbReference>
<evidence type="ECO:0000313" key="2">
    <source>
        <dbReference type="Proteomes" id="UP000500890"/>
    </source>
</evidence>
<protein>
    <submittedName>
        <fullName evidence="1">Uncharacterized protein</fullName>
    </submittedName>
</protein>